<dbReference type="SUPFAM" id="SSF101116">
    <property type="entry name" value="Flagellar export chaperone FliS"/>
    <property type="match status" value="1"/>
</dbReference>
<keyword evidence="7" id="KW-1185">Reference proteome</keyword>
<keyword evidence="3" id="KW-0963">Cytoplasm</keyword>
<dbReference type="GO" id="GO:0071973">
    <property type="term" value="P:bacterial-type flagellum-dependent cell motility"/>
    <property type="evidence" value="ECO:0007669"/>
    <property type="project" value="TreeGrafter"/>
</dbReference>
<dbReference type="EMBL" id="FQVU01000002">
    <property type="protein sequence ID" value="SHG26717.1"/>
    <property type="molecule type" value="Genomic_DNA"/>
</dbReference>
<dbReference type="STRING" id="1206085.SAMN05443575_1867"/>
<sequence>MDAIRQRFLTDRVLTASPAQRVVMLYDRLALDLARARTDAAGADEHLDHANRIVAELLGSLDLSAGGPADNLSSLYGYMLREILQVQVSGETGRLTAIESMVWTLRDAWAAIAGGAAGTAEVAPQAAAAAAQPAALAGMSWTA</sequence>
<dbReference type="GO" id="GO:0005829">
    <property type="term" value="C:cytosol"/>
    <property type="evidence" value="ECO:0007669"/>
    <property type="project" value="UniProtKB-SubCell"/>
</dbReference>
<dbReference type="Pfam" id="PF02561">
    <property type="entry name" value="FliS"/>
    <property type="match status" value="1"/>
</dbReference>
<reference evidence="6 7" key="1">
    <citation type="submission" date="2016-11" db="EMBL/GenBank/DDBJ databases">
        <authorList>
            <person name="Jaros S."/>
            <person name="Januszkiewicz K."/>
            <person name="Wedrychowicz H."/>
        </authorList>
    </citation>
    <scope>NUCLEOTIDE SEQUENCE [LARGE SCALE GENOMIC DNA]</scope>
    <source>
        <strain evidence="6 7">DSM 45627</strain>
    </source>
</reference>
<comment type="subcellular location">
    <subcellularLocation>
        <location evidence="1">Cytoplasm</location>
        <location evidence="1">Cytosol</location>
    </subcellularLocation>
</comment>
<dbReference type="GO" id="GO:0044780">
    <property type="term" value="P:bacterial-type flagellum assembly"/>
    <property type="evidence" value="ECO:0007669"/>
    <property type="project" value="InterPro"/>
</dbReference>
<keyword evidence="6" id="KW-0282">Flagellum</keyword>
<gene>
    <name evidence="6" type="ORF">SAMN05443575_1867</name>
</gene>
<dbReference type="OrthoDB" id="3268516at2"/>
<dbReference type="PANTHER" id="PTHR34773">
    <property type="entry name" value="FLAGELLAR SECRETION CHAPERONE FLIS"/>
    <property type="match status" value="1"/>
</dbReference>
<dbReference type="AlphaFoldDB" id="A0A1M5IEN6"/>
<proteinExistence type="inferred from homology"/>
<keyword evidence="5" id="KW-0143">Chaperone</keyword>
<comment type="similarity">
    <text evidence="2">Belongs to the FliS family.</text>
</comment>
<evidence type="ECO:0000256" key="1">
    <source>
        <dbReference type="ARBA" id="ARBA00004514"/>
    </source>
</evidence>
<dbReference type="CDD" id="cd16098">
    <property type="entry name" value="FliS"/>
    <property type="match status" value="1"/>
</dbReference>
<keyword evidence="4" id="KW-1005">Bacterial flagellum biogenesis</keyword>
<dbReference type="InterPro" id="IPR036584">
    <property type="entry name" value="FliS_sf"/>
</dbReference>
<evidence type="ECO:0000313" key="6">
    <source>
        <dbReference type="EMBL" id="SHG26717.1"/>
    </source>
</evidence>
<evidence type="ECO:0000256" key="4">
    <source>
        <dbReference type="ARBA" id="ARBA00022795"/>
    </source>
</evidence>
<dbReference type="Gene3D" id="1.20.120.340">
    <property type="entry name" value="Flagellar protein FliS"/>
    <property type="match status" value="1"/>
</dbReference>
<organism evidence="6 7">
    <name type="scientific">Jatrophihabitans endophyticus</name>
    <dbReference type="NCBI Taxonomy" id="1206085"/>
    <lineage>
        <taxon>Bacteria</taxon>
        <taxon>Bacillati</taxon>
        <taxon>Actinomycetota</taxon>
        <taxon>Actinomycetes</taxon>
        <taxon>Jatrophihabitantales</taxon>
        <taxon>Jatrophihabitantaceae</taxon>
        <taxon>Jatrophihabitans</taxon>
    </lineage>
</organism>
<accession>A0A1M5IEN6</accession>
<keyword evidence="6" id="KW-0966">Cell projection</keyword>
<dbReference type="Proteomes" id="UP000186132">
    <property type="component" value="Unassembled WGS sequence"/>
</dbReference>
<evidence type="ECO:0000256" key="2">
    <source>
        <dbReference type="ARBA" id="ARBA00008787"/>
    </source>
</evidence>
<dbReference type="PANTHER" id="PTHR34773:SF1">
    <property type="entry name" value="FLAGELLAR SECRETION CHAPERONE FLIS"/>
    <property type="match status" value="1"/>
</dbReference>
<name>A0A1M5IEN6_9ACTN</name>
<evidence type="ECO:0000256" key="3">
    <source>
        <dbReference type="ARBA" id="ARBA00022490"/>
    </source>
</evidence>
<evidence type="ECO:0000313" key="7">
    <source>
        <dbReference type="Proteomes" id="UP000186132"/>
    </source>
</evidence>
<keyword evidence="6" id="KW-0969">Cilium</keyword>
<dbReference type="InterPro" id="IPR003713">
    <property type="entry name" value="FliS"/>
</dbReference>
<dbReference type="RefSeq" id="WP_073388925.1">
    <property type="nucleotide sequence ID" value="NZ_FQVU01000002.1"/>
</dbReference>
<evidence type="ECO:0000256" key="5">
    <source>
        <dbReference type="ARBA" id="ARBA00023186"/>
    </source>
</evidence>
<protein>
    <submittedName>
        <fullName evidence="6">Flagellar protein FliS</fullName>
    </submittedName>
</protein>